<feature type="non-terminal residue" evidence="3">
    <location>
        <position position="1"/>
    </location>
</feature>
<dbReference type="InterPro" id="IPR000008">
    <property type="entry name" value="C2_dom"/>
</dbReference>
<dbReference type="Pfam" id="PF00168">
    <property type="entry name" value="C2"/>
    <property type="match status" value="1"/>
</dbReference>
<evidence type="ECO:0000256" key="1">
    <source>
        <dbReference type="SAM" id="MobiDB-lite"/>
    </source>
</evidence>
<evidence type="ECO:0000313" key="3">
    <source>
        <dbReference type="EMBL" id="KAL3881837.1"/>
    </source>
</evidence>
<dbReference type="AlphaFoldDB" id="A0ABD3X6F8"/>
<accession>A0ABD3X6F8</accession>
<protein>
    <recommendedName>
        <fullName evidence="2">C2 domain-containing protein</fullName>
    </recommendedName>
</protein>
<dbReference type="SUPFAM" id="SSF49562">
    <property type="entry name" value="C2 domain (Calcium/lipid-binding domain, CaLB)"/>
    <property type="match status" value="1"/>
</dbReference>
<feature type="region of interest" description="Disordered" evidence="1">
    <location>
        <begin position="1"/>
        <end position="26"/>
    </location>
</feature>
<dbReference type="PANTHER" id="PTHR10024">
    <property type="entry name" value="SYNAPTOTAGMIN"/>
    <property type="match status" value="1"/>
</dbReference>
<sequence>PLESSPSQRSALYEKSSSSNQSDEGRDLWKGVRNFAANFLEEPPVENAVSQPIVEGIDYHLGKIQVALSYDFQTLTLTLKVLQATGLPAKDFTGTSDPYVKILLLPDKKHKLLTKVKKKNLNPRWNECFLFE</sequence>
<dbReference type="Gene3D" id="2.60.40.150">
    <property type="entry name" value="C2 domain"/>
    <property type="match status" value="1"/>
</dbReference>
<proteinExistence type="predicted"/>
<feature type="domain" description="C2" evidence="2">
    <location>
        <begin position="60"/>
        <end position="132"/>
    </location>
</feature>
<dbReference type="PANTHER" id="PTHR10024:SF344">
    <property type="entry name" value="SYNAPTOTAGMIN-7"/>
    <property type="match status" value="1"/>
</dbReference>
<organism evidence="3 4">
    <name type="scientific">Sinanodonta woodiana</name>
    <name type="common">Chinese pond mussel</name>
    <name type="synonym">Anodonta woodiana</name>
    <dbReference type="NCBI Taxonomy" id="1069815"/>
    <lineage>
        <taxon>Eukaryota</taxon>
        <taxon>Metazoa</taxon>
        <taxon>Spiralia</taxon>
        <taxon>Lophotrochozoa</taxon>
        <taxon>Mollusca</taxon>
        <taxon>Bivalvia</taxon>
        <taxon>Autobranchia</taxon>
        <taxon>Heteroconchia</taxon>
        <taxon>Palaeoheterodonta</taxon>
        <taxon>Unionida</taxon>
        <taxon>Unionoidea</taxon>
        <taxon>Unionidae</taxon>
        <taxon>Unioninae</taxon>
        <taxon>Sinanodonta</taxon>
    </lineage>
</organism>
<keyword evidence="4" id="KW-1185">Reference proteome</keyword>
<dbReference type="EMBL" id="JBJQND010000003">
    <property type="protein sequence ID" value="KAL3881837.1"/>
    <property type="molecule type" value="Genomic_DNA"/>
</dbReference>
<dbReference type="InterPro" id="IPR035892">
    <property type="entry name" value="C2_domain_sf"/>
</dbReference>
<name>A0ABD3X6F8_SINWO</name>
<reference evidence="3 4" key="1">
    <citation type="submission" date="2024-11" db="EMBL/GenBank/DDBJ databases">
        <title>Chromosome-level genome assembly of the freshwater bivalve Anodonta woodiana.</title>
        <authorList>
            <person name="Chen X."/>
        </authorList>
    </citation>
    <scope>NUCLEOTIDE SEQUENCE [LARGE SCALE GENOMIC DNA]</scope>
    <source>
        <strain evidence="3">MN2024</strain>
        <tissue evidence="3">Gills</tissue>
    </source>
</reference>
<gene>
    <name evidence="3" type="ORF">ACJMK2_028229</name>
</gene>
<dbReference type="PRINTS" id="PR00360">
    <property type="entry name" value="C2DOMAIN"/>
</dbReference>
<evidence type="ECO:0000313" key="4">
    <source>
        <dbReference type="Proteomes" id="UP001634394"/>
    </source>
</evidence>
<dbReference type="Proteomes" id="UP001634394">
    <property type="component" value="Unassembled WGS sequence"/>
</dbReference>
<dbReference type="PROSITE" id="PS50004">
    <property type="entry name" value="C2"/>
    <property type="match status" value="1"/>
</dbReference>
<evidence type="ECO:0000259" key="2">
    <source>
        <dbReference type="PROSITE" id="PS50004"/>
    </source>
</evidence>
<feature type="non-terminal residue" evidence="3">
    <location>
        <position position="132"/>
    </location>
</feature>
<comment type="caution">
    <text evidence="3">The sequence shown here is derived from an EMBL/GenBank/DDBJ whole genome shotgun (WGS) entry which is preliminary data.</text>
</comment>
<feature type="compositionally biased region" description="Polar residues" evidence="1">
    <location>
        <begin position="1"/>
        <end position="22"/>
    </location>
</feature>